<dbReference type="InterPro" id="IPR037919">
    <property type="entry name" value="OGT"/>
</dbReference>
<reference evidence="12" key="3">
    <citation type="submission" date="2016-03" db="UniProtKB">
        <authorList>
            <consortium name="EnsemblProtists"/>
        </authorList>
    </citation>
    <scope>IDENTIFICATION</scope>
</reference>
<evidence type="ECO:0000313" key="13">
    <source>
        <dbReference type="Proteomes" id="UP000011087"/>
    </source>
</evidence>
<dbReference type="GO" id="GO:0097363">
    <property type="term" value="F:protein O-acetylglucosaminyltransferase activity"/>
    <property type="evidence" value="ECO:0007669"/>
    <property type="project" value="UniProtKB-EC"/>
</dbReference>
<evidence type="ECO:0000313" key="12">
    <source>
        <dbReference type="EnsemblProtists" id="EKX43562"/>
    </source>
</evidence>
<keyword evidence="13" id="KW-1185">Reference proteome</keyword>
<evidence type="ECO:0000259" key="10">
    <source>
        <dbReference type="Pfam" id="PF13844"/>
    </source>
</evidence>
<evidence type="ECO:0000313" key="11">
    <source>
        <dbReference type="EMBL" id="EKX43562.1"/>
    </source>
</evidence>
<dbReference type="InterPro" id="IPR029489">
    <property type="entry name" value="OGT/SEC/SPY_C"/>
</dbReference>
<dbReference type="InterPro" id="IPR019734">
    <property type="entry name" value="TPR_rpt"/>
</dbReference>
<dbReference type="GO" id="GO:0006493">
    <property type="term" value="P:protein O-linked glycosylation"/>
    <property type="evidence" value="ECO:0007669"/>
    <property type="project" value="InterPro"/>
</dbReference>
<keyword evidence="7 8" id="KW-0802">TPR repeat</keyword>
<dbReference type="RefSeq" id="XP_005830542.1">
    <property type="nucleotide sequence ID" value="XM_005830485.1"/>
</dbReference>
<sequence length="552" mass="62598">MNVIVVVVVLLTCCVLCPFAIESGSRLEDAERFRKEAERMRLQGESERALKMFQETLRLDSTNSKAYWGIGRILLEHERVEEALPMFREAVTTAEEEKRRDKESTRVTDVALAVMYQDLGVCLGENFRFKEQMKAFERSLSIRYSERTYTNLQRVRQFMCEWRDWDNNMQELERLANRSLHWLPGWQGSNANTIQQSYLLVPPQHALYYPMSPITTLASARFCALLTEREARKLQLKPFRHPQTSWRPKEGVRGYLSSQFAANSFGWTMEHVFSFHDRTRFHVIAFSLSSSDDPTRRSMVEEVEDFKDVNGIDPAGIASAINELQVHVLLDVDGYRDVRVTTGVADNMQVLALRPAPIVVNWLGPCSSSGADFVDFLLSDRLSSPPDFQSHFTESFALLPLSFSVSSLAQSYSNLTRIFSSALLSGYPVLLPRSSLPPDLKTRDSKPTDLQTALKRHGVRREEHGVPAEGLVLADFNKSFKLSPDMFTTWLSLLVALPGSVLVLGEAEEAAKKNIRKEAREAGVDPGRISFPDPHVTHGEHVTRRLPMVLSL</sequence>
<comment type="pathway">
    <text evidence="1">Protein modification; protein glycosylation.</text>
</comment>
<reference evidence="13" key="2">
    <citation type="submission" date="2012-11" db="EMBL/GenBank/DDBJ databases">
        <authorList>
            <person name="Kuo A."/>
            <person name="Curtis B.A."/>
            <person name="Tanifuji G."/>
            <person name="Burki F."/>
            <person name="Gruber A."/>
            <person name="Irimia M."/>
            <person name="Maruyama S."/>
            <person name="Arias M.C."/>
            <person name="Ball S.G."/>
            <person name="Gile G.H."/>
            <person name="Hirakawa Y."/>
            <person name="Hopkins J.F."/>
            <person name="Rensing S.A."/>
            <person name="Schmutz J."/>
            <person name="Symeonidi A."/>
            <person name="Elias M."/>
            <person name="Eveleigh R.J."/>
            <person name="Herman E.K."/>
            <person name="Klute M.J."/>
            <person name="Nakayama T."/>
            <person name="Obornik M."/>
            <person name="Reyes-Prieto A."/>
            <person name="Armbrust E.V."/>
            <person name="Aves S.J."/>
            <person name="Beiko R.G."/>
            <person name="Coutinho P."/>
            <person name="Dacks J.B."/>
            <person name="Durnford D.G."/>
            <person name="Fast N.M."/>
            <person name="Green B.R."/>
            <person name="Grisdale C."/>
            <person name="Hempe F."/>
            <person name="Henrissat B."/>
            <person name="Hoppner M.P."/>
            <person name="Ishida K.-I."/>
            <person name="Kim E."/>
            <person name="Koreny L."/>
            <person name="Kroth P.G."/>
            <person name="Liu Y."/>
            <person name="Malik S.-B."/>
            <person name="Maier U.G."/>
            <person name="McRose D."/>
            <person name="Mock T."/>
            <person name="Neilson J.A."/>
            <person name="Onodera N.T."/>
            <person name="Poole A.M."/>
            <person name="Pritham E.J."/>
            <person name="Richards T.A."/>
            <person name="Rocap G."/>
            <person name="Roy S.W."/>
            <person name="Sarai C."/>
            <person name="Schaack S."/>
            <person name="Shirato S."/>
            <person name="Slamovits C.H."/>
            <person name="Spencer D.F."/>
            <person name="Suzuki S."/>
            <person name="Worden A.Z."/>
            <person name="Zauner S."/>
            <person name="Barry K."/>
            <person name="Bell C."/>
            <person name="Bharti A.K."/>
            <person name="Crow J.A."/>
            <person name="Grimwood J."/>
            <person name="Kramer R."/>
            <person name="Lindquist E."/>
            <person name="Lucas S."/>
            <person name="Salamov A."/>
            <person name="McFadden G.I."/>
            <person name="Lane C.E."/>
            <person name="Keeling P.J."/>
            <person name="Gray M.W."/>
            <person name="Grigoriev I.V."/>
            <person name="Archibald J.M."/>
        </authorList>
    </citation>
    <scope>NUCLEOTIDE SEQUENCE</scope>
    <source>
        <strain evidence="13">CCMP2712</strain>
    </source>
</reference>
<dbReference type="GeneID" id="17300294"/>
<keyword evidence="5" id="KW-0808">Transferase</keyword>
<evidence type="ECO:0000256" key="6">
    <source>
        <dbReference type="ARBA" id="ARBA00022737"/>
    </source>
</evidence>
<dbReference type="Proteomes" id="UP000011087">
    <property type="component" value="Unassembled WGS sequence"/>
</dbReference>
<evidence type="ECO:0000256" key="1">
    <source>
        <dbReference type="ARBA" id="ARBA00004922"/>
    </source>
</evidence>
<feature type="chain" id="PRO_5008770879" description="protein O-GlcNAc transferase" evidence="9">
    <location>
        <begin position="21"/>
        <end position="552"/>
    </location>
</feature>
<dbReference type="PROSITE" id="PS50005">
    <property type="entry name" value="TPR"/>
    <property type="match status" value="1"/>
</dbReference>
<evidence type="ECO:0000256" key="9">
    <source>
        <dbReference type="SAM" id="SignalP"/>
    </source>
</evidence>
<accession>L1J5E2</accession>
<evidence type="ECO:0000256" key="2">
    <source>
        <dbReference type="ARBA" id="ARBA00005386"/>
    </source>
</evidence>
<reference evidence="11 13" key="1">
    <citation type="journal article" date="2012" name="Nature">
        <title>Algal genomes reveal evolutionary mosaicism and the fate of nucleomorphs.</title>
        <authorList>
            <consortium name="DOE Joint Genome Institute"/>
            <person name="Curtis B.A."/>
            <person name="Tanifuji G."/>
            <person name="Burki F."/>
            <person name="Gruber A."/>
            <person name="Irimia M."/>
            <person name="Maruyama S."/>
            <person name="Arias M.C."/>
            <person name="Ball S.G."/>
            <person name="Gile G.H."/>
            <person name="Hirakawa Y."/>
            <person name="Hopkins J.F."/>
            <person name="Kuo A."/>
            <person name="Rensing S.A."/>
            <person name="Schmutz J."/>
            <person name="Symeonidi A."/>
            <person name="Elias M."/>
            <person name="Eveleigh R.J."/>
            <person name="Herman E.K."/>
            <person name="Klute M.J."/>
            <person name="Nakayama T."/>
            <person name="Obornik M."/>
            <person name="Reyes-Prieto A."/>
            <person name="Armbrust E.V."/>
            <person name="Aves S.J."/>
            <person name="Beiko R.G."/>
            <person name="Coutinho P."/>
            <person name="Dacks J.B."/>
            <person name="Durnford D.G."/>
            <person name="Fast N.M."/>
            <person name="Green B.R."/>
            <person name="Grisdale C.J."/>
            <person name="Hempel F."/>
            <person name="Henrissat B."/>
            <person name="Hoppner M.P."/>
            <person name="Ishida K."/>
            <person name="Kim E."/>
            <person name="Koreny L."/>
            <person name="Kroth P.G."/>
            <person name="Liu Y."/>
            <person name="Malik S.B."/>
            <person name="Maier U.G."/>
            <person name="McRose D."/>
            <person name="Mock T."/>
            <person name="Neilson J.A."/>
            <person name="Onodera N.T."/>
            <person name="Poole A.M."/>
            <person name="Pritham E.J."/>
            <person name="Richards T.A."/>
            <person name="Rocap G."/>
            <person name="Roy S.W."/>
            <person name="Sarai C."/>
            <person name="Schaack S."/>
            <person name="Shirato S."/>
            <person name="Slamovits C.H."/>
            <person name="Spencer D.F."/>
            <person name="Suzuki S."/>
            <person name="Worden A.Z."/>
            <person name="Zauner S."/>
            <person name="Barry K."/>
            <person name="Bell C."/>
            <person name="Bharti A.K."/>
            <person name="Crow J.A."/>
            <person name="Grimwood J."/>
            <person name="Kramer R."/>
            <person name="Lindquist E."/>
            <person name="Lucas S."/>
            <person name="Salamov A."/>
            <person name="McFadden G.I."/>
            <person name="Lane C.E."/>
            <person name="Keeling P.J."/>
            <person name="Gray M.W."/>
            <person name="Grigoriev I.V."/>
            <person name="Archibald J.M."/>
        </authorList>
    </citation>
    <scope>NUCLEOTIDE SEQUENCE</scope>
    <source>
        <strain evidence="11 13">CCMP2712</strain>
    </source>
</reference>
<keyword evidence="9" id="KW-0732">Signal</keyword>
<protein>
    <recommendedName>
        <fullName evidence="3">protein O-GlcNAc transferase</fullName>
        <ecNumber evidence="3">2.4.1.255</ecNumber>
    </recommendedName>
</protein>
<dbReference type="KEGG" id="gtt:GUITHDRAFT_140331"/>
<dbReference type="Gene3D" id="1.25.40.10">
    <property type="entry name" value="Tetratricopeptide repeat domain"/>
    <property type="match status" value="2"/>
</dbReference>
<proteinExistence type="inferred from homology"/>
<keyword evidence="4" id="KW-0328">Glycosyltransferase</keyword>
<dbReference type="STRING" id="905079.L1J5E2"/>
<dbReference type="EC" id="2.4.1.255" evidence="3"/>
<dbReference type="PANTHER" id="PTHR44366">
    <property type="entry name" value="UDP-N-ACETYLGLUCOSAMINE--PEPTIDE N-ACETYLGLUCOSAMINYLTRANSFERASE 110 KDA SUBUNIT"/>
    <property type="match status" value="1"/>
</dbReference>
<dbReference type="Pfam" id="PF13844">
    <property type="entry name" value="Glyco_transf_41"/>
    <property type="match status" value="2"/>
</dbReference>
<dbReference type="OrthoDB" id="421121at2759"/>
<dbReference type="PANTHER" id="PTHR44366:SF1">
    <property type="entry name" value="UDP-N-ACETYLGLUCOSAMINE--PEPTIDE N-ACETYLGLUCOSAMINYLTRANSFERASE 110 KDA SUBUNIT"/>
    <property type="match status" value="1"/>
</dbReference>
<dbReference type="EMBL" id="JH993009">
    <property type="protein sequence ID" value="EKX43562.1"/>
    <property type="molecule type" value="Genomic_DNA"/>
</dbReference>
<evidence type="ECO:0000256" key="5">
    <source>
        <dbReference type="ARBA" id="ARBA00022679"/>
    </source>
</evidence>
<feature type="domain" description="O-GlcNAc transferase C-terminal" evidence="10">
    <location>
        <begin position="460"/>
        <end position="544"/>
    </location>
</feature>
<organism evidence="11">
    <name type="scientific">Guillardia theta (strain CCMP2712)</name>
    <name type="common">Cryptophyte</name>
    <dbReference type="NCBI Taxonomy" id="905079"/>
    <lineage>
        <taxon>Eukaryota</taxon>
        <taxon>Cryptophyceae</taxon>
        <taxon>Pyrenomonadales</taxon>
        <taxon>Geminigeraceae</taxon>
        <taxon>Guillardia</taxon>
    </lineage>
</organism>
<evidence type="ECO:0000256" key="7">
    <source>
        <dbReference type="ARBA" id="ARBA00022803"/>
    </source>
</evidence>
<keyword evidence="6" id="KW-0677">Repeat</keyword>
<dbReference type="EnsemblProtists" id="EKX43562">
    <property type="protein sequence ID" value="EKX43562"/>
    <property type="gene ID" value="GUITHDRAFT_140331"/>
</dbReference>
<dbReference type="Gene3D" id="3.40.50.11380">
    <property type="match status" value="1"/>
</dbReference>
<feature type="signal peptide" evidence="9">
    <location>
        <begin position="1"/>
        <end position="20"/>
    </location>
</feature>
<evidence type="ECO:0000256" key="4">
    <source>
        <dbReference type="ARBA" id="ARBA00022676"/>
    </source>
</evidence>
<dbReference type="Gene3D" id="3.40.50.2000">
    <property type="entry name" value="Glycogen Phosphorylase B"/>
    <property type="match status" value="1"/>
</dbReference>
<dbReference type="SUPFAM" id="SSF48452">
    <property type="entry name" value="TPR-like"/>
    <property type="match status" value="1"/>
</dbReference>
<dbReference type="eggNOG" id="KOG4626">
    <property type="taxonomic scope" value="Eukaryota"/>
</dbReference>
<comment type="similarity">
    <text evidence="2">Belongs to the glycosyltransferase 41 family. O-GlcNAc transferase subfamily.</text>
</comment>
<feature type="repeat" description="TPR" evidence="8">
    <location>
        <begin position="64"/>
        <end position="97"/>
    </location>
</feature>
<evidence type="ECO:0000256" key="3">
    <source>
        <dbReference type="ARBA" id="ARBA00011970"/>
    </source>
</evidence>
<gene>
    <name evidence="11" type="ORF">GUITHDRAFT_140331</name>
</gene>
<feature type="domain" description="O-GlcNAc transferase C-terminal" evidence="10">
    <location>
        <begin position="160"/>
        <end position="416"/>
    </location>
</feature>
<dbReference type="AlphaFoldDB" id="L1J5E2"/>
<dbReference type="InterPro" id="IPR011990">
    <property type="entry name" value="TPR-like_helical_dom_sf"/>
</dbReference>
<dbReference type="HOGENOM" id="CLU_493875_0_0_1"/>
<name>L1J5E2_GUITC</name>
<dbReference type="PaxDb" id="55529-EKX43562"/>
<evidence type="ECO:0000256" key="8">
    <source>
        <dbReference type="PROSITE-ProRule" id="PRU00339"/>
    </source>
</evidence>